<dbReference type="PANTHER" id="PTHR43401:SF2">
    <property type="entry name" value="L-THREONINE 3-DEHYDROGENASE"/>
    <property type="match status" value="1"/>
</dbReference>
<dbReference type="EMBL" id="ML977516">
    <property type="protein sequence ID" value="KAF2125295.1"/>
    <property type="molecule type" value="Genomic_DNA"/>
</dbReference>
<evidence type="ECO:0000259" key="5">
    <source>
        <dbReference type="Pfam" id="PF00107"/>
    </source>
</evidence>
<dbReference type="OrthoDB" id="256333at2759"/>
<sequence length="360" mass="39125">MTKITTENGSQNMGVPKEMKALQYSGPEKFAVVTISVPEIGDDDVLVKISACGVCGTDLHYHKGEFLAKWPLIPGHEAAGTIAAVGKNVMNLTIGERVAADPMQPCLNCFHCNKRKPLLCESMTAFGGNVPGGFAEYCRYPARQVHPIGDLPDLEAVLVEPAACAAHGIERMQIDVGSRVLLFGCGPTGILLAQLIRMNGAAHLTIASQDGPKLDLAKQLNVADSFVTISNKHDQAHSEMEALEASNPYGFDIVVEATGAPTVLEQAIQYVRKGGKLVVYGVYDKHVKIAWSPFRIWEYEITVLASFCSMQHMPAVLEYVNAGKLKLGGIANKTYRIDQWEECLEAVRKQEVVKAAIVFE</sequence>
<organism evidence="7 8">
    <name type="scientific">Dothidotthia symphoricarpi CBS 119687</name>
    <dbReference type="NCBI Taxonomy" id="1392245"/>
    <lineage>
        <taxon>Eukaryota</taxon>
        <taxon>Fungi</taxon>
        <taxon>Dikarya</taxon>
        <taxon>Ascomycota</taxon>
        <taxon>Pezizomycotina</taxon>
        <taxon>Dothideomycetes</taxon>
        <taxon>Pleosporomycetidae</taxon>
        <taxon>Pleosporales</taxon>
        <taxon>Dothidotthiaceae</taxon>
        <taxon>Dothidotthia</taxon>
    </lineage>
</organism>
<gene>
    <name evidence="7" type="ORF">P153DRAFT_400127</name>
</gene>
<protein>
    <submittedName>
        <fullName evidence="7">L-threonine 3-dehydrogenase</fullName>
    </submittedName>
</protein>
<dbReference type="InterPro" id="IPR013154">
    <property type="entry name" value="ADH-like_N"/>
</dbReference>
<keyword evidence="1 4" id="KW-0479">Metal-binding</keyword>
<keyword evidence="2 4" id="KW-0862">Zinc</keyword>
<dbReference type="AlphaFoldDB" id="A0A6A6A270"/>
<dbReference type="InterPro" id="IPR050129">
    <property type="entry name" value="Zn_alcohol_dh"/>
</dbReference>
<keyword evidence="3" id="KW-0560">Oxidoreductase</keyword>
<evidence type="ECO:0000256" key="2">
    <source>
        <dbReference type="ARBA" id="ARBA00022833"/>
    </source>
</evidence>
<evidence type="ECO:0000259" key="6">
    <source>
        <dbReference type="Pfam" id="PF08240"/>
    </source>
</evidence>
<dbReference type="SUPFAM" id="SSF50129">
    <property type="entry name" value="GroES-like"/>
    <property type="match status" value="1"/>
</dbReference>
<dbReference type="Proteomes" id="UP000799771">
    <property type="component" value="Unassembled WGS sequence"/>
</dbReference>
<dbReference type="InterPro" id="IPR002328">
    <property type="entry name" value="ADH_Zn_CS"/>
</dbReference>
<name>A0A6A6A270_9PLEO</name>
<dbReference type="GeneID" id="54412220"/>
<dbReference type="InterPro" id="IPR013149">
    <property type="entry name" value="ADH-like_C"/>
</dbReference>
<reference evidence="7" key="1">
    <citation type="journal article" date="2020" name="Stud. Mycol.">
        <title>101 Dothideomycetes genomes: a test case for predicting lifestyles and emergence of pathogens.</title>
        <authorList>
            <person name="Haridas S."/>
            <person name="Albert R."/>
            <person name="Binder M."/>
            <person name="Bloem J."/>
            <person name="Labutti K."/>
            <person name="Salamov A."/>
            <person name="Andreopoulos B."/>
            <person name="Baker S."/>
            <person name="Barry K."/>
            <person name="Bills G."/>
            <person name="Bluhm B."/>
            <person name="Cannon C."/>
            <person name="Castanera R."/>
            <person name="Culley D."/>
            <person name="Daum C."/>
            <person name="Ezra D."/>
            <person name="Gonzalez J."/>
            <person name="Henrissat B."/>
            <person name="Kuo A."/>
            <person name="Liang C."/>
            <person name="Lipzen A."/>
            <person name="Lutzoni F."/>
            <person name="Magnuson J."/>
            <person name="Mondo S."/>
            <person name="Nolan M."/>
            <person name="Ohm R."/>
            <person name="Pangilinan J."/>
            <person name="Park H.-J."/>
            <person name="Ramirez L."/>
            <person name="Alfaro M."/>
            <person name="Sun H."/>
            <person name="Tritt A."/>
            <person name="Yoshinaga Y."/>
            <person name="Zwiers L.-H."/>
            <person name="Turgeon B."/>
            <person name="Goodwin S."/>
            <person name="Spatafora J."/>
            <person name="Crous P."/>
            <person name="Grigoriev I."/>
        </authorList>
    </citation>
    <scope>NUCLEOTIDE SEQUENCE</scope>
    <source>
        <strain evidence="7">CBS 119687</strain>
    </source>
</reference>
<dbReference type="PANTHER" id="PTHR43401">
    <property type="entry name" value="L-THREONINE 3-DEHYDROGENASE"/>
    <property type="match status" value="1"/>
</dbReference>
<comment type="similarity">
    <text evidence="4">Belongs to the zinc-containing alcohol dehydrogenase family.</text>
</comment>
<evidence type="ECO:0000256" key="4">
    <source>
        <dbReference type="RuleBase" id="RU361277"/>
    </source>
</evidence>
<accession>A0A6A6A270</accession>
<dbReference type="GO" id="GO:0016491">
    <property type="term" value="F:oxidoreductase activity"/>
    <property type="evidence" value="ECO:0007669"/>
    <property type="project" value="UniProtKB-KW"/>
</dbReference>
<evidence type="ECO:0000313" key="8">
    <source>
        <dbReference type="Proteomes" id="UP000799771"/>
    </source>
</evidence>
<keyword evidence="8" id="KW-1185">Reference proteome</keyword>
<evidence type="ECO:0000313" key="7">
    <source>
        <dbReference type="EMBL" id="KAF2125295.1"/>
    </source>
</evidence>
<feature type="domain" description="Alcohol dehydrogenase-like N-terminal" evidence="6">
    <location>
        <begin position="41"/>
        <end position="149"/>
    </location>
</feature>
<dbReference type="RefSeq" id="XP_033519687.1">
    <property type="nucleotide sequence ID" value="XM_033671788.1"/>
</dbReference>
<dbReference type="Gene3D" id="3.90.180.10">
    <property type="entry name" value="Medium-chain alcohol dehydrogenases, catalytic domain"/>
    <property type="match status" value="1"/>
</dbReference>
<evidence type="ECO:0000256" key="3">
    <source>
        <dbReference type="ARBA" id="ARBA00023002"/>
    </source>
</evidence>
<dbReference type="InterPro" id="IPR011032">
    <property type="entry name" value="GroES-like_sf"/>
</dbReference>
<dbReference type="InterPro" id="IPR036291">
    <property type="entry name" value="NAD(P)-bd_dom_sf"/>
</dbReference>
<dbReference type="Pfam" id="PF08240">
    <property type="entry name" value="ADH_N"/>
    <property type="match status" value="1"/>
</dbReference>
<dbReference type="Gene3D" id="3.40.50.720">
    <property type="entry name" value="NAD(P)-binding Rossmann-like Domain"/>
    <property type="match status" value="1"/>
</dbReference>
<comment type="cofactor">
    <cofactor evidence="4">
        <name>Zn(2+)</name>
        <dbReference type="ChEBI" id="CHEBI:29105"/>
    </cofactor>
</comment>
<dbReference type="GO" id="GO:0008270">
    <property type="term" value="F:zinc ion binding"/>
    <property type="evidence" value="ECO:0007669"/>
    <property type="project" value="InterPro"/>
</dbReference>
<evidence type="ECO:0000256" key="1">
    <source>
        <dbReference type="ARBA" id="ARBA00022723"/>
    </source>
</evidence>
<dbReference type="SUPFAM" id="SSF51735">
    <property type="entry name" value="NAD(P)-binding Rossmann-fold domains"/>
    <property type="match status" value="1"/>
</dbReference>
<dbReference type="CDD" id="cd08234">
    <property type="entry name" value="threonine_DH_like"/>
    <property type="match status" value="1"/>
</dbReference>
<dbReference type="PROSITE" id="PS00059">
    <property type="entry name" value="ADH_ZINC"/>
    <property type="match status" value="1"/>
</dbReference>
<dbReference type="Pfam" id="PF00107">
    <property type="entry name" value="ADH_zinc_N"/>
    <property type="match status" value="1"/>
</dbReference>
<feature type="domain" description="Alcohol dehydrogenase-like C-terminal" evidence="5">
    <location>
        <begin position="187"/>
        <end position="318"/>
    </location>
</feature>
<proteinExistence type="inferred from homology"/>